<dbReference type="InterPro" id="IPR000182">
    <property type="entry name" value="GNAT_dom"/>
</dbReference>
<proteinExistence type="predicted"/>
<gene>
    <name evidence="4" type="ORF">GFD30_24145</name>
</gene>
<evidence type="ECO:0000256" key="1">
    <source>
        <dbReference type="ARBA" id="ARBA00022679"/>
    </source>
</evidence>
<keyword evidence="1 4" id="KW-0808">Transferase</keyword>
<feature type="domain" description="N-acetyltransferase" evidence="3">
    <location>
        <begin position="1"/>
        <end position="143"/>
    </location>
</feature>
<dbReference type="AlphaFoldDB" id="A0A6L5GGD7"/>
<dbReference type="EMBL" id="WIAO01000050">
    <property type="protein sequence ID" value="MQM28625.1"/>
    <property type="molecule type" value="Genomic_DNA"/>
</dbReference>
<dbReference type="PROSITE" id="PS51186">
    <property type="entry name" value="GNAT"/>
    <property type="match status" value="1"/>
</dbReference>
<dbReference type="Gene3D" id="3.40.630.30">
    <property type="match status" value="1"/>
</dbReference>
<dbReference type="PANTHER" id="PTHR43877">
    <property type="entry name" value="AMINOALKYLPHOSPHONATE N-ACETYLTRANSFERASE-RELATED-RELATED"/>
    <property type="match status" value="1"/>
</dbReference>
<keyword evidence="5" id="KW-1185">Reference proteome</keyword>
<dbReference type="SUPFAM" id="SSF55729">
    <property type="entry name" value="Acyl-CoA N-acyltransferases (Nat)"/>
    <property type="match status" value="1"/>
</dbReference>
<evidence type="ECO:0000313" key="5">
    <source>
        <dbReference type="Proteomes" id="UP000477750"/>
    </source>
</evidence>
<dbReference type="InterPro" id="IPR050832">
    <property type="entry name" value="Bact_Acetyltransf"/>
</dbReference>
<protein>
    <submittedName>
        <fullName evidence="4">GNAT family N-acetyltransferase</fullName>
    </submittedName>
</protein>
<evidence type="ECO:0000256" key="2">
    <source>
        <dbReference type="ARBA" id="ARBA00023315"/>
    </source>
</evidence>
<dbReference type="RefSeq" id="WP_153027716.1">
    <property type="nucleotide sequence ID" value="NZ_WIAO01000050.1"/>
</dbReference>
<dbReference type="InterPro" id="IPR016181">
    <property type="entry name" value="Acyl_CoA_acyltransferase"/>
</dbReference>
<comment type="caution">
    <text evidence="4">The sequence shown here is derived from an EMBL/GenBank/DDBJ whole genome shotgun (WGS) entry which is preliminary data.</text>
</comment>
<organism evidence="4 5">
    <name type="scientific">Glycomyces albidus</name>
    <dbReference type="NCBI Taxonomy" id="2656774"/>
    <lineage>
        <taxon>Bacteria</taxon>
        <taxon>Bacillati</taxon>
        <taxon>Actinomycetota</taxon>
        <taxon>Actinomycetes</taxon>
        <taxon>Glycomycetales</taxon>
        <taxon>Glycomycetaceae</taxon>
        <taxon>Glycomyces</taxon>
    </lineage>
</organism>
<reference evidence="4 5" key="1">
    <citation type="submission" date="2019-10" db="EMBL/GenBank/DDBJ databases">
        <title>Glycomyces albidus sp. nov., a novel actinomycete isolated from rhizosphere soil of wheat (Triticum aestivum L.).</title>
        <authorList>
            <person name="Qian L."/>
        </authorList>
    </citation>
    <scope>NUCLEOTIDE SEQUENCE [LARGE SCALE GENOMIC DNA]</scope>
    <source>
        <strain evidence="4 5">NEAU-7082</strain>
    </source>
</reference>
<evidence type="ECO:0000259" key="3">
    <source>
        <dbReference type="PROSITE" id="PS51186"/>
    </source>
</evidence>
<dbReference type="Pfam" id="PF00583">
    <property type="entry name" value="Acetyltransf_1"/>
    <property type="match status" value="1"/>
</dbReference>
<evidence type="ECO:0000313" key="4">
    <source>
        <dbReference type="EMBL" id="MQM28625.1"/>
    </source>
</evidence>
<sequence>MLVRPVRAADAAAVGELLRQLGYPQDDPAATAARIESWNADPSSAAFAAEDGGVLGVVAVHVCPFFERPGAWGRIVALVVADGARGRGIGGRLVAAAESFAAGRGCVRMEVTSNDRREDAHAFYRGRGYIDQAGHSSRFLRDL</sequence>
<name>A0A6L5GGD7_9ACTN</name>
<accession>A0A6L5GGD7</accession>
<dbReference type="GO" id="GO:0016747">
    <property type="term" value="F:acyltransferase activity, transferring groups other than amino-acyl groups"/>
    <property type="evidence" value="ECO:0007669"/>
    <property type="project" value="InterPro"/>
</dbReference>
<dbReference type="Proteomes" id="UP000477750">
    <property type="component" value="Unassembled WGS sequence"/>
</dbReference>
<keyword evidence="2" id="KW-0012">Acyltransferase</keyword>